<keyword evidence="2" id="KW-1185">Reference proteome</keyword>
<dbReference type="eggNOG" id="ENOG5032UBW">
    <property type="taxonomic scope" value="Bacteria"/>
</dbReference>
<dbReference type="HOGENOM" id="CLU_133201_0_0_5"/>
<dbReference type="AlphaFoldDB" id="B2IH16"/>
<dbReference type="RefSeq" id="WP_012383787.1">
    <property type="nucleotide sequence ID" value="NC_010581.1"/>
</dbReference>
<reference evidence="2" key="1">
    <citation type="submission" date="2008-03" db="EMBL/GenBank/DDBJ databases">
        <title>Complete sequence of chromosome of Beijerinckia indica subsp. indica ATCC 9039.</title>
        <authorList>
            <consortium name="US DOE Joint Genome Institute"/>
            <person name="Copeland A."/>
            <person name="Lucas S."/>
            <person name="Lapidus A."/>
            <person name="Glavina del Rio T."/>
            <person name="Dalin E."/>
            <person name="Tice H."/>
            <person name="Bruce D."/>
            <person name="Goodwin L."/>
            <person name="Pitluck S."/>
            <person name="LaButti K."/>
            <person name="Schmutz J."/>
            <person name="Larimer F."/>
            <person name="Land M."/>
            <person name="Hauser L."/>
            <person name="Kyrpides N."/>
            <person name="Mikhailova N."/>
            <person name="Dunfield P.F."/>
            <person name="Dedysh S.N."/>
            <person name="Liesack W."/>
            <person name="Saw J.H."/>
            <person name="Alam M."/>
            <person name="Chen Y."/>
            <person name="Murrell J.C."/>
            <person name="Richardson P."/>
        </authorList>
    </citation>
    <scope>NUCLEOTIDE SEQUENCE [LARGE SCALE GENOMIC DNA]</scope>
    <source>
        <strain evidence="2">ATCC 9039 / DSM 1715 / NCIMB 8712</strain>
    </source>
</reference>
<gene>
    <name evidence="1" type="ordered locus">Bind_0780</name>
</gene>
<evidence type="ECO:0000313" key="1">
    <source>
        <dbReference type="EMBL" id="ACB94430.1"/>
    </source>
</evidence>
<accession>B2IH16</accession>
<protein>
    <submittedName>
        <fullName evidence="1">Uncharacterized protein</fullName>
    </submittedName>
</protein>
<dbReference type="Proteomes" id="UP000001695">
    <property type="component" value="Chromosome"/>
</dbReference>
<reference evidence="1 2" key="2">
    <citation type="journal article" date="2010" name="J. Bacteriol.">
        <title>Complete genome sequence of Beijerinckia indica subsp. indica.</title>
        <authorList>
            <person name="Tamas I."/>
            <person name="Dedysh S.N."/>
            <person name="Liesack W."/>
            <person name="Stott M.B."/>
            <person name="Alam M."/>
            <person name="Murrell J.C."/>
            <person name="Dunfield P.F."/>
        </authorList>
    </citation>
    <scope>NUCLEOTIDE SEQUENCE [LARGE SCALE GENOMIC DNA]</scope>
    <source>
        <strain evidence="2">ATCC 9039 / DSM 1715 / NCIMB 8712</strain>
    </source>
</reference>
<dbReference type="EMBL" id="CP001016">
    <property type="protein sequence ID" value="ACB94430.1"/>
    <property type="molecule type" value="Genomic_DNA"/>
</dbReference>
<evidence type="ECO:0000313" key="2">
    <source>
        <dbReference type="Proteomes" id="UP000001695"/>
    </source>
</evidence>
<dbReference type="STRING" id="395963.Bind_0780"/>
<sequence length="104" mass="11446">MSSVWNTKFGPRRVRYDPPTLKEAIIAAQGLTDQLNEQIEIAASLMDLPEAEVRTEILKSAAPRKSAQIVLSAGRERTVGRTVIVERKPARRPLGAARNSLSHS</sequence>
<organism evidence="1 2">
    <name type="scientific">Beijerinckia indica subsp. indica (strain ATCC 9039 / DSM 1715 / NCIMB 8712)</name>
    <dbReference type="NCBI Taxonomy" id="395963"/>
    <lineage>
        <taxon>Bacteria</taxon>
        <taxon>Pseudomonadati</taxon>
        <taxon>Pseudomonadota</taxon>
        <taxon>Alphaproteobacteria</taxon>
        <taxon>Hyphomicrobiales</taxon>
        <taxon>Beijerinckiaceae</taxon>
        <taxon>Beijerinckia</taxon>
    </lineage>
</organism>
<dbReference type="OrthoDB" id="8447348at2"/>
<proteinExistence type="predicted"/>
<dbReference type="KEGG" id="bid:Bind_0780"/>
<name>B2IH16_BEII9</name>